<keyword evidence="10" id="KW-1185">Reference proteome</keyword>
<evidence type="ECO:0000256" key="3">
    <source>
        <dbReference type="ARBA" id="ARBA00022741"/>
    </source>
</evidence>
<dbReference type="STRING" id="74649.A0A2P6RP73"/>
<dbReference type="FunFam" id="1.10.510.10:FF:000279">
    <property type="entry name" value="Non-specific serine/threonine protein kinase"/>
    <property type="match status" value="1"/>
</dbReference>
<evidence type="ECO:0000313" key="10">
    <source>
        <dbReference type="Proteomes" id="UP000238479"/>
    </source>
</evidence>
<dbReference type="Pfam" id="PF00069">
    <property type="entry name" value="Pkinase"/>
    <property type="match status" value="1"/>
</dbReference>
<protein>
    <recommendedName>
        <fullName evidence="8">Protein kinase domain-containing protein</fullName>
    </recommendedName>
</protein>
<evidence type="ECO:0000259" key="8">
    <source>
        <dbReference type="PROSITE" id="PS50011"/>
    </source>
</evidence>
<evidence type="ECO:0000256" key="4">
    <source>
        <dbReference type="ARBA" id="ARBA00022777"/>
    </source>
</evidence>
<dbReference type="GO" id="GO:0004674">
    <property type="term" value="F:protein serine/threonine kinase activity"/>
    <property type="evidence" value="ECO:0007669"/>
    <property type="project" value="UniProtKB-KW"/>
</dbReference>
<dbReference type="SUPFAM" id="SSF56112">
    <property type="entry name" value="Protein kinase-like (PK-like)"/>
    <property type="match status" value="1"/>
</dbReference>
<keyword evidence="4" id="KW-0418">Kinase</keyword>
<feature type="domain" description="Protein kinase" evidence="8">
    <location>
        <begin position="23"/>
        <end position="278"/>
    </location>
</feature>
<accession>A0A2P6RP73</accession>
<dbReference type="Gramene" id="PRQ48236">
    <property type="protein sequence ID" value="PRQ48236"/>
    <property type="gene ID" value="RchiOBHm_Chr2g0108461"/>
</dbReference>
<evidence type="ECO:0000256" key="2">
    <source>
        <dbReference type="ARBA" id="ARBA00022679"/>
    </source>
</evidence>
<dbReference type="InterPro" id="IPR011009">
    <property type="entry name" value="Kinase-like_dom_sf"/>
</dbReference>
<dbReference type="InterPro" id="IPR000719">
    <property type="entry name" value="Prot_kinase_dom"/>
</dbReference>
<dbReference type="InterPro" id="IPR017441">
    <property type="entry name" value="Protein_kinase_ATP_BS"/>
</dbReference>
<keyword evidence="1 7" id="KW-0723">Serine/threonine-protein kinase</keyword>
<dbReference type="GO" id="GO:0005524">
    <property type="term" value="F:ATP binding"/>
    <property type="evidence" value="ECO:0007669"/>
    <property type="project" value="UniProtKB-UniRule"/>
</dbReference>
<proteinExistence type="inferred from homology"/>
<evidence type="ECO:0000256" key="1">
    <source>
        <dbReference type="ARBA" id="ARBA00022527"/>
    </source>
</evidence>
<dbReference type="Gene3D" id="1.10.510.10">
    <property type="entry name" value="Transferase(Phosphotransferase) domain 1"/>
    <property type="match status" value="1"/>
</dbReference>
<dbReference type="PROSITE" id="PS00107">
    <property type="entry name" value="PROTEIN_KINASE_ATP"/>
    <property type="match status" value="1"/>
</dbReference>
<dbReference type="InterPro" id="IPR008271">
    <property type="entry name" value="Ser/Thr_kinase_AS"/>
</dbReference>
<evidence type="ECO:0000313" key="9">
    <source>
        <dbReference type="EMBL" id="PRQ48236.1"/>
    </source>
</evidence>
<dbReference type="SMART" id="SM00220">
    <property type="entry name" value="S_TKc"/>
    <property type="match status" value="1"/>
</dbReference>
<dbReference type="EMBL" id="PDCK01000040">
    <property type="protein sequence ID" value="PRQ48236.1"/>
    <property type="molecule type" value="Genomic_DNA"/>
</dbReference>
<evidence type="ECO:0000256" key="5">
    <source>
        <dbReference type="ARBA" id="ARBA00022840"/>
    </source>
</evidence>
<reference evidence="9 10" key="1">
    <citation type="journal article" date="2018" name="Nat. Genet.">
        <title>The Rosa genome provides new insights in the design of modern roses.</title>
        <authorList>
            <person name="Bendahmane M."/>
        </authorList>
    </citation>
    <scope>NUCLEOTIDE SEQUENCE [LARGE SCALE GENOMIC DNA]</scope>
    <source>
        <strain evidence="10">cv. Old Blush</strain>
    </source>
</reference>
<dbReference type="FunFam" id="3.30.200.20:FF:000096">
    <property type="entry name" value="Non-specific serine/threonine protein kinase"/>
    <property type="match status" value="1"/>
</dbReference>
<comment type="caution">
    <text evidence="9">The sequence shown here is derived from an EMBL/GenBank/DDBJ whole genome shotgun (WGS) entry which is preliminary data.</text>
</comment>
<evidence type="ECO:0000256" key="7">
    <source>
        <dbReference type="RuleBase" id="RU000304"/>
    </source>
</evidence>
<dbReference type="Proteomes" id="UP000238479">
    <property type="component" value="Chromosome 2"/>
</dbReference>
<dbReference type="PROSITE" id="PS00108">
    <property type="entry name" value="PROTEIN_KINASE_ST"/>
    <property type="match status" value="1"/>
</dbReference>
<gene>
    <name evidence="9" type="ORF">RchiOBHm_Chr2g0108461</name>
</gene>
<organism evidence="9 10">
    <name type="scientific">Rosa chinensis</name>
    <name type="common">China rose</name>
    <dbReference type="NCBI Taxonomy" id="74649"/>
    <lineage>
        <taxon>Eukaryota</taxon>
        <taxon>Viridiplantae</taxon>
        <taxon>Streptophyta</taxon>
        <taxon>Embryophyta</taxon>
        <taxon>Tracheophyta</taxon>
        <taxon>Spermatophyta</taxon>
        <taxon>Magnoliopsida</taxon>
        <taxon>eudicotyledons</taxon>
        <taxon>Gunneridae</taxon>
        <taxon>Pentapetalae</taxon>
        <taxon>rosids</taxon>
        <taxon>fabids</taxon>
        <taxon>Rosales</taxon>
        <taxon>Rosaceae</taxon>
        <taxon>Rosoideae</taxon>
        <taxon>Rosoideae incertae sedis</taxon>
        <taxon>Rosa</taxon>
    </lineage>
</organism>
<keyword evidence="3 6" id="KW-0547">Nucleotide-binding</keyword>
<comment type="similarity">
    <text evidence="7">Belongs to the protein kinase superfamily.</text>
</comment>
<keyword evidence="2 9" id="KW-0808">Transferase</keyword>
<dbReference type="GO" id="GO:0007165">
    <property type="term" value="P:signal transduction"/>
    <property type="evidence" value="ECO:0007669"/>
    <property type="project" value="TreeGrafter"/>
</dbReference>
<dbReference type="PANTHER" id="PTHR43895">
    <property type="entry name" value="CALCIUM/CALMODULIN-DEPENDENT PROTEIN KINASE KINASE-RELATED"/>
    <property type="match status" value="1"/>
</dbReference>
<sequence>MHMVITQKGNRDYSKKRIQVGKYELGKTLGEGSFGKVKFATNVESGQPFAVKILERKRIIDLNMANKITREIETLKLLKHPNVVRLHEIVASKTQICMVLEYVEGGDLFDKIRHNGRVTEAKGRKLFQQLIDGVSYCHNKGVYHRDLKLENILLDEEGNIKICDFGLSALPQHLKKDGLLHTICGTPNYVAPEILINRGYNGATADTWSCGVILFAILSGFCPFDDKNLAVLYHKIYKGNFKIPDWLSPGAKSLIRRILDPNPVTRINMRGIKSDEWFNQDYTPAKPDEDEEEGDIHVDDEEALKIPDLHCSTVKVPGFLRALLCCFGLCVSDVQCNPNVMPPPLLNAYEFIGFFSCLDLSGFFWSNIQKS</sequence>
<dbReference type="PANTHER" id="PTHR43895:SF65">
    <property type="entry name" value="CBL-INTERACTING PROTEIN KINASE 21"/>
    <property type="match status" value="1"/>
</dbReference>
<dbReference type="PROSITE" id="PS50011">
    <property type="entry name" value="PROTEIN_KINASE_DOM"/>
    <property type="match status" value="1"/>
</dbReference>
<dbReference type="OMA" id="MLNASMP"/>
<feature type="binding site" evidence="6">
    <location>
        <position position="52"/>
    </location>
    <ligand>
        <name>ATP</name>
        <dbReference type="ChEBI" id="CHEBI:30616"/>
    </ligand>
</feature>
<keyword evidence="5 6" id="KW-0067">ATP-binding</keyword>
<name>A0A2P6RP73_ROSCH</name>
<dbReference type="AlphaFoldDB" id="A0A2P6RP73"/>
<evidence type="ECO:0000256" key="6">
    <source>
        <dbReference type="PROSITE-ProRule" id="PRU10141"/>
    </source>
</evidence>